<evidence type="ECO:0000313" key="2">
    <source>
        <dbReference type="Proteomes" id="UP000008634"/>
    </source>
</evidence>
<dbReference type="EMBL" id="CP002453">
    <property type="protein sequence ID" value="ADV47639.1"/>
    <property type="molecule type" value="Genomic_DNA"/>
</dbReference>
<dbReference type="HOGENOM" id="CLU_2823209_0_0_10"/>
<dbReference type="STRING" id="688270.Celal_0294"/>
<sequence>MVKLSLTASKLSAVNLAIERTARKAFKSEILPTYDLYPIMEKNLRISRRVLTRILVVELRNLNTLF</sequence>
<name>E6X9A0_CELAD</name>
<organism evidence="1 2">
    <name type="scientific">Cellulophaga algicola (strain DSM 14237 / IC166 / ACAM 630)</name>
    <dbReference type="NCBI Taxonomy" id="688270"/>
    <lineage>
        <taxon>Bacteria</taxon>
        <taxon>Pseudomonadati</taxon>
        <taxon>Bacteroidota</taxon>
        <taxon>Flavobacteriia</taxon>
        <taxon>Flavobacteriales</taxon>
        <taxon>Flavobacteriaceae</taxon>
        <taxon>Cellulophaga</taxon>
    </lineage>
</organism>
<gene>
    <name evidence="1" type="ordered locus">Celal_0294</name>
</gene>
<reference evidence="1 2" key="1">
    <citation type="journal article" date="2010" name="Stand. Genomic Sci.">
        <title>Complete genome sequence of Cellulophaga algicola type strain (IC166).</title>
        <authorList>
            <person name="Abt B."/>
            <person name="Lu M."/>
            <person name="Misra M."/>
            <person name="Han C."/>
            <person name="Nolan M."/>
            <person name="Lucas S."/>
            <person name="Hammon N."/>
            <person name="Deshpande S."/>
            <person name="Cheng J.F."/>
            <person name="Tapia R."/>
            <person name="Goodwin L."/>
            <person name="Pitluck S."/>
            <person name="Liolios K."/>
            <person name="Pagani I."/>
            <person name="Ivanova N."/>
            <person name="Mavromatis K."/>
            <person name="Ovchinikova G."/>
            <person name="Pati A."/>
            <person name="Chen A."/>
            <person name="Palaniappan K."/>
            <person name="Land M."/>
            <person name="Hauser L."/>
            <person name="Chang Y.J."/>
            <person name="Jeffries C.D."/>
            <person name="Detter J.C."/>
            <person name="Brambilla E."/>
            <person name="Rohde M."/>
            <person name="Tindall B.J."/>
            <person name="Goker M."/>
            <person name="Woyke T."/>
            <person name="Bristow J."/>
            <person name="Eisen J.A."/>
            <person name="Markowitz V."/>
            <person name="Hugenholtz P."/>
            <person name="Kyrpides N.C."/>
            <person name="Klenk H.P."/>
            <person name="Lapidus A."/>
        </authorList>
    </citation>
    <scope>NUCLEOTIDE SEQUENCE [LARGE SCALE GENOMIC DNA]</scope>
    <source>
        <strain evidence="2">DSM 14237 / IC166 / ACAM 630</strain>
    </source>
</reference>
<dbReference type="AlphaFoldDB" id="E6X9A0"/>
<keyword evidence="2" id="KW-1185">Reference proteome</keyword>
<dbReference type="OrthoDB" id="767859at2"/>
<evidence type="ECO:0000313" key="1">
    <source>
        <dbReference type="EMBL" id="ADV47639.1"/>
    </source>
</evidence>
<proteinExistence type="predicted"/>
<protein>
    <submittedName>
        <fullName evidence="1">Uncharacterized protein</fullName>
    </submittedName>
</protein>
<dbReference type="Proteomes" id="UP000008634">
    <property type="component" value="Chromosome"/>
</dbReference>
<accession>E6X9A0</accession>
<dbReference type="KEGG" id="cao:Celal_0294"/>